<dbReference type="AlphaFoldDB" id="A0A9W6SMF8"/>
<dbReference type="EMBL" id="BSTX01000002">
    <property type="protein sequence ID" value="GLZ78673.1"/>
    <property type="molecule type" value="Genomic_DNA"/>
</dbReference>
<evidence type="ECO:0008006" key="3">
    <source>
        <dbReference type="Google" id="ProtNLM"/>
    </source>
</evidence>
<evidence type="ECO:0000313" key="2">
    <source>
        <dbReference type="Proteomes" id="UP001165079"/>
    </source>
</evidence>
<keyword evidence="2" id="KW-1185">Reference proteome</keyword>
<name>A0A9W6SMF8_9ACTN</name>
<dbReference type="Proteomes" id="UP001165079">
    <property type="component" value="Unassembled WGS sequence"/>
</dbReference>
<protein>
    <recommendedName>
        <fullName evidence="3">Antibiotic biosynthesis monooxygenase</fullName>
    </recommendedName>
</protein>
<accession>A0A9W6SMF8</accession>
<evidence type="ECO:0000313" key="1">
    <source>
        <dbReference type="EMBL" id="GLZ78673.1"/>
    </source>
</evidence>
<proteinExistence type="predicted"/>
<comment type="caution">
    <text evidence="1">The sequence shown here is derived from an EMBL/GenBank/DDBJ whole genome shotgun (WGS) entry which is preliminary data.</text>
</comment>
<organism evidence="1 2">
    <name type="scientific">Actinorhabdospora filicis</name>
    <dbReference type="NCBI Taxonomy" id="1785913"/>
    <lineage>
        <taxon>Bacteria</taxon>
        <taxon>Bacillati</taxon>
        <taxon>Actinomycetota</taxon>
        <taxon>Actinomycetes</taxon>
        <taxon>Micromonosporales</taxon>
        <taxon>Micromonosporaceae</taxon>
        <taxon>Actinorhabdospora</taxon>
    </lineage>
</organism>
<reference evidence="1" key="1">
    <citation type="submission" date="2023-03" db="EMBL/GenBank/DDBJ databases">
        <title>Actinorhabdospora filicis NBRC 111898.</title>
        <authorList>
            <person name="Ichikawa N."/>
            <person name="Sato H."/>
            <person name="Tonouchi N."/>
        </authorList>
    </citation>
    <scope>NUCLEOTIDE SEQUENCE</scope>
    <source>
        <strain evidence="1">NBRC 111898</strain>
    </source>
</reference>
<gene>
    <name evidence="1" type="ORF">Afil01_34800</name>
</gene>
<sequence length="179" mass="19672">MGYRVGVLVTWTRYDEAPALVDPGARPGFIARAGGFERGRPGAAHVLEFWSDRFAYHDAGPVDASARTFITRRELSGGFQPRMTGVGLLRLTHVRVPGGRFGEVIDRANRRWEPALAVASGMLGGFLAEEGNSEVLVLSCWRTFDDHERYRAEIAARAGEPPPTPGEQVLVDVVPEWGR</sequence>